<name>H3GNM5_PHYRM</name>
<reference evidence="4" key="1">
    <citation type="journal article" date="2006" name="Science">
        <title>Phytophthora genome sequences uncover evolutionary origins and mechanisms of pathogenesis.</title>
        <authorList>
            <person name="Tyler B.M."/>
            <person name="Tripathy S."/>
            <person name="Zhang X."/>
            <person name="Dehal P."/>
            <person name="Jiang R.H."/>
            <person name="Aerts A."/>
            <person name="Arredondo F.D."/>
            <person name="Baxter L."/>
            <person name="Bensasson D."/>
            <person name="Beynon J.L."/>
            <person name="Chapman J."/>
            <person name="Damasceno C.M."/>
            <person name="Dorrance A.E."/>
            <person name="Dou D."/>
            <person name="Dickerman A.W."/>
            <person name="Dubchak I.L."/>
            <person name="Garbelotto M."/>
            <person name="Gijzen M."/>
            <person name="Gordon S.G."/>
            <person name="Govers F."/>
            <person name="Grunwald N.J."/>
            <person name="Huang W."/>
            <person name="Ivors K.L."/>
            <person name="Jones R.W."/>
            <person name="Kamoun S."/>
            <person name="Krampis K."/>
            <person name="Lamour K.H."/>
            <person name="Lee M.K."/>
            <person name="McDonald W.H."/>
            <person name="Medina M."/>
            <person name="Meijer H.J."/>
            <person name="Nordberg E.K."/>
            <person name="Maclean D.J."/>
            <person name="Ospina-Giraldo M.D."/>
            <person name="Morris P.F."/>
            <person name="Phuntumart V."/>
            <person name="Putnam N.H."/>
            <person name="Rash S."/>
            <person name="Rose J.K."/>
            <person name="Sakihama Y."/>
            <person name="Salamov A.A."/>
            <person name="Savidor A."/>
            <person name="Scheuring C.F."/>
            <person name="Smith B.M."/>
            <person name="Sobral B.W."/>
            <person name="Terry A."/>
            <person name="Torto-Alalibo T.A."/>
            <person name="Win J."/>
            <person name="Xu Z."/>
            <person name="Zhang H."/>
            <person name="Grigoriev I.V."/>
            <person name="Rokhsar D.S."/>
            <person name="Boore J.L."/>
        </authorList>
    </citation>
    <scope>NUCLEOTIDE SEQUENCE [LARGE SCALE GENOMIC DNA]</scope>
    <source>
        <strain evidence="4">Pr102</strain>
    </source>
</reference>
<dbReference type="AlphaFoldDB" id="H3GNM5"/>
<dbReference type="EnsemblProtists" id="Phyra78218">
    <property type="protein sequence ID" value="Phyra78218"/>
    <property type="gene ID" value="Phyra78218"/>
</dbReference>
<keyword evidence="4" id="KW-1185">Reference proteome</keyword>
<feature type="region of interest" description="Disordered" evidence="2">
    <location>
        <begin position="26"/>
        <end position="73"/>
    </location>
</feature>
<dbReference type="STRING" id="164328.H3GNM5"/>
<feature type="coiled-coil region" evidence="1">
    <location>
        <begin position="606"/>
        <end position="640"/>
    </location>
</feature>
<evidence type="ECO:0000256" key="1">
    <source>
        <dbReference type="SAM" id="Coils"/>
    </source>
</evidence>
<dbReference type="PANTHER" id="PTHR35796:SF3">
    <property type="entry name" value="BHLH DOMAIN-CONTAINING PROTEIN"/>
    <property type="match status" value="1"/>
</dbReference>
<proteinExistence type="predicted"/>
<evidence type="ECO:0008006" key="5">
    <source>
        <dbReference type="Google" id="ProtNLM"/>
    </source>
</evidence>
<dbReference type="Proteomes" id="UP000005238">
    <property type="component" value="Unassembled WGS sequence"/>
</dbReference>
<feature type="coiled-coil region" evidence="1">
    <location>
        <begin position="554"/>
        <end position="581"/>
    </location>
</feature>
<dbReference type="PANTHER" id="PTHR35796">
    <property type="entry name" value="HYPOTHETICAL CYTOSOLIC PROTEIN"/>
    <property type="match status" value="1"/>
</dbReference>
<keyword evidence="1" id="KW-0175">Coiled coil</keyword>
<dbReference type="VEuPathDB" id="FungiDB:KRP22_5064"/>
<reference evidence="3" key="2">
    <citation type="submission" date="2015-06" db="UniProtKB">
        <authorList>
            <consortium name="EnsemblProtists"/>
        </authorList>
    </citation>
    <scope>IDENTIFICATION</scope>
    <source>
        <strain evidence="3">Pr102</strain>
    </source>
</reference>
<feature type="compositionally biased region" description="Basic and acidic residues" evidence="2">
    <location>
        <begin position="523"/>
        <end position="538"/>
    </location>
</feature>
<evidence type="ECO:0000313" key="4">
    <source>
        <dbReference type="Proteomes" id="UP000005238"/>
    </source>
</evidence>
<feature type="region of interest" description="Disordered" evidence="2">
    <location>
        <begin position="508"/>
        <end position="541"/>
    </location>
</feature>
<sequence length="869" mass="98930">MVFFLEDDDQVIEAALSFVDECGLDEAKRDRDSRTKSSAPSGGDHGSSETTSDDETPMVQSARCKAPVRLSSHEDKIRRRTEVNAKIRVLRKAGVYADSNRVRNGRTREIAFLREQMEKLQLDLETLKKRKGEQTTSTRAPARNSQQRNAAHTSTNPTMWQAVLDIQRRRREEAESENIRLKLIVERQRKVADSMASVLQKRATGLVNECSSFMRQNCVQHPMVHELAFCGDMGDFQELFRQLEAAYHEVDVVFAVNGLVHMVDTPDDVHIREDGEDTYAEAFSNKVLPFGLRDATEAAWDHFKGSEKHLGNGNIYEKTARDLDEPYTIVEEFTKELFSRRSHADIKLKQVIRRYVEPDRDIVVWVARVLPAEIKHKMLSGLTYRIRGYAVTKRSSASTPGHEVTQLQCCTMISLDKDAESRCSRENLRALSNFLIASTALKMQAHQDRIESALSQQALRQQAADERKETDEAFEAALAFVDEFSLDEAAAEAADLPSLPSQIQDDLAANEPNSASTATRSTSSEDKRRRQREVNERRRLLRKTGVYGDSNRVCNERTKEISFLREQIERLRLDLQVLQSRQDPEQATAKRANAAALVATNLAAINNIWTEQAARQRHRREEAERDNVRLRLAVERQTKVANNLQSLMRKRASQLTNEYAVFAANGLADMAIAPSDVHVREGVDGKYLEFFTYKDLPFSLQDVAEAAWDHFKGVEKHMGYGHLYQKTAKNLDEPYTIIEDFSKEVYSNSSRADVNVKQVVRRYVEADRDIVIWVSHATPTQVKHKLLQGLSYNFRGYSITRRSPGSTPGNEMTQIQLCSLISLDLEEKVKHETDNVRALTNFLVIHAAKNILSHRKRIENTLADRAIRI</sequence>
<organism evidence="3 4">
    <name type="scientific">Phytophthora ramorum</name>
    <name type="common">Sudden oak death agent</name>
    <dbReference type="NCBI Taxonomy" id="164328"/>
    <lineage>
        <taxon>Eukaryota</taxon>
        <taxon>Sar</taxon>
        <taxon>Stramenopiles</taxon>
        <taxon>Oomycota</taxon>
        <taxon>Peronosporomycetes</taxon>
        <taxon>Peronosporales</taxon>
        <taxon>Peronosporaceae</taxon>
        <taxon>Phytophthora</taxon>
    </lineage>
</organism>
<dbReference type="VEuPathDB" id="FungiDB:KRP23_5150"/>
<feature type="region of interest" description="Disordered" evidence="2">
    <location>
        <begin position="128"/>
        <end position="157"/>
    </location>
</feature>
<dbReference type="VEuPathDB" id="FungiDB:KRP23_5151"/>
<dbReference type="InParanoid" id="H3GNM5"/>
<feature type="compositionally biased region" description="Polar residues" evidence="2">
    <location>
        <begin position="134"/>
        <end position="157"/>
    </location>
</feature>
<feature type="compositionally biased region" description="Basic and acidic residues" evidence="2">
    <location>
        <begin position="26"/>
        <end position="35"/>
    </location>
</feature>
<dbReference type="VEuPathDB" id="FungiDB:KRP22_5062"/>
<evidence type="ECO:0000256" key="2">
    <source>
        <dbReference type="SAM" id="MobiDB-lite"/>
    </source>
</evidence>
<protein>
    <recommendedName>
        <fullName evidence="5">M96 mating-specific protein family</fullName>
    </recommendedName>
</protein>
<dbReference type="EMBL" id="DS566027">
    <property type="status" value="NOT_ANNOTATED_CDS"/>
    <property type="molecule type" value="Genomic_DNA"/>
</dbReference>
<dbReference type="HOGENOM" id="CLU_010683_0_0_1"/>
<evidence type="ECO:0000313" key="3">
    <source>
        <dbReference type="EnsemblProtists" id="Phyra78218"/>
    </source>
</evidence>
<accession>H3GNM5</accession>